<keyword evidence="3" id="KW-1133">Transmembrane helix</keyword>
<dbReference type="EMBL" id="JAHRHJ020000002">
    <property type="protein sequence ID" value="KAH9324681.1"/>
    <property type="molecule type" value="Genomic_DNA"/>
</dbReference>
<evidence type="ECO:0000313" key="7">
    <source>
        <dbReference type="Proteomes" id="UP000824469"/>
    </source>
</evidence>
<accession>A0AA38LI66</accession>
<reference evidence="6 7" key="1">
    <citation type="journal article" date="2021" name="Nat. Plants">
        <title>The Taxus genome provides insights into paclitaxel biosynthesis.</title>
        <authorList>
            <person name="Xiong X."/>
            <person name="Gou J."/>
            <person name="Liao Q."/>
            <person name="Li Y."/>
            <person name="Zhou Q."/>
            <person name="Bi G."/>
            <person name="Li C."/>
            <person name="Du R."/>
            <person name="Wang X."/>
            <person name="Sun T."/>
            <person name="Guo L."/>
            <person name="Liang H."/>
            <person name="Lu P."/>
            <person name="Wu Y."/>
            <person name="Zhang Z."/>
            <person name="Ro D.K."/>
            <person name="Shang Y."/>
            <person name="Huang S."/>
            <person name="Yan J."/>
        </authorList>
    </citation>
    <scope>NUCLEOTIDE SEQUENCE [LARGE SCALE GENOMIC DNA]</scope>
    <source>
        <strain evidence="6">Ta-2019</strain>
    </source>
</reference>
<evidence type="ECO:0000256" key="2">
    <source>
        <dbReference type="ARBA" id="ARBA00022692"/>
    </source>
</evidence>
<comment type="subcellular location">
    <subcellularLocation>
        <location evidence="1">Membrane</location>
        <topology evidence="1">Multi-pass membrane protein</topology>
    </subcellularLocation>
</comment>
<dbReference type="Proteomes" id="UP000824469">
    <property type="component" value="Unassembled WGS sequence"/>
</dbReference>
<gene>
    <name evidence="6" type="ORF">KI387_004859</name>
</gene>
<evidence type="ECO:0000313" key="6">
    <source>
        <dbReference type="EMBL" id="KAH9324681.1"/>
    </source>
</evidence>
<proteinExistence type="predicted"/>
<dbReference type="PANTHER" id="PTHR14154">
    <property type="entry name" value="UPF0041 BRAIN PROTEIN 44-RELATED"/>
    <property type="match status" value="1"/>
</dbReference>
<sequence>MAAVASMMLRSPAALNCAAVQRNYVGNINRVSHRNLQIKCMAETDKELKETSTTKADFAPPTTNSPSPTKNKISTKFSDLFAFSGPAPEIINGRLAMVGFVSAIGVELASGRDLFSQLSSGGVSWFLISAGLLSAASLIPLFKGVTPQSKSQPIMSSTAEIWNGRFAMLGLLALAFTEYVKGGPLV</sequence>
<keyword evidence="2" id="KW-0812">Transmembrane</keyword>
<feature type="region of interest" description="Disordered" evidence="5">
    <location>
        <begin position="50"/>
        <end position="71"/>
    </location>
</feature>
<feature type="compositionally biased region" description="Low complexity" evidence="5">
    <location>
        <begin position="60"/>
        <end position="71"/>
    </location>
</feature>
<keyword evidence="4" id="KW-0472">Membrane</keyword>
<keyword evidence="7" id="KW-1185">Reference proteome</keyword>
<evidence type="ECO:0000256" key="5">
    <source>
        <dbReference type="SAM" id="MobiDB-lite"/>
    </source>
</evidence>
<dbReference type="OMA" id="TSHRYPQ"/>
<evidence type="ECO:0000256" key="1">
    <source>
        <dbReference type="ARBA" id="ARBA00004141"/>
    </source>
</evidence>
<comment type="caution">
    <text evidence="6">The sequence shown here is derived from an EMBL/GenBank/DDBJ whole genome shotgun (WGS) entry which is preliminary data.</text>
</comment>
<evidence type="ECO:0000256" key="3">
    <source>
        <dbReference type="ARBA" id="ARBA00022989"/>
    </source>
</evidence>
<evidence type="ECO:0008006" key="8">
    <source>
        <dbReference type="Google" id="ProtNLM"/>
    </source>
</evidence>
<protein>
    <recommendedName>
        <fullName evidence="8">Early light-induced protein</fullName>
    </recommendedName>
</protein>
<name>A0AA38LI66_TAXCH</name>
<evidence type="ECO:0000256" key="4">
    <source>
        <dbReference type="ARBA" id="ARBA00023136"/>
    </source>
</evidence>
<dbReference type="GO" id="GO:0009507">
    <property type="term" value="C:chloroplast"/>
    <property type="evidence" value="ECO:0007669"/>
    <property type="project" value="UniProtKB-SubCell"/>
</dbReference>
<organism evidence="6 7">
    <name type="scientific">Taxus chinensis</name>
    <name type="common">Chinese yew</name>
    <name type="synonym">Taxus wallichiana var. chinensis</name>
    <dbReference type="NCBI Taxonomy" id="29808"/>
    <lineage>
        <taxon>Eukaryota</taxon>
        <taxon>Viridiplantae</taxon>
        <taxon>Streptophyta</taxon>
        <taxon>Embryophyta</taxon>
        <taxon>Tracheophyta</taxon>
        <taxon>Spermatophyta</taxon>
        <taxon>Pinopsida</taxon>
        <taxon>Pinidae</taxon>
        <taxon>Conifers II</taxon>
        <taxon>Cupressales</taxon>
        <taxon>Taxaceae</taxon>
        <taxon>Taxus</taxon>
    </lineage>
</organism>
<dbReference type="AlphaFoldDB" id="A0AA38LI66"/>
<dbReference type="SUPFAM" id="SSF103511">
    <property type="entry name" value="Chlorophyll a-b binding protein"/>
    <property type="match status" value="1"/>
</dbReference>
<dbReference type="GO" id="GO:0016020">
    <property type="term" value="C:membrane"/>
    <property type="evidence" value="ECO:0007669"/>
    <property type="project" value="UniProtKB-SubCell"/>
</dbReference>